<protein>
    <submittedName>
        <fullName evidence="1 3">Uncharacterized protein</fullName>
    </submittedName>
</protein>
<evidence type="ECO:0000313" key="1">
    <source>
        <dbReference type="EMBL" id="VDP02937.1"/>
    </source>
</evidence>
<dbReference type="Proteomes" id="UP000050761">
    <property type="component" value="Unassembled WGS sequence"/>
</dbReference>
<organism evidence="2 3">
    <name type="scientific">Heligmosomoides polygyrus</name>
    <name type="common">Parasitic roundworm</name>
    <dbReference type="NCBI Taxonomy" id="6339"/>
    <lineage>
        <taxon>Eukaryota</taxon>
        <taxon>Metazoa</taxon>
        <taxon>Ecdysozoa</taxon>
        <taxon>Nematoda</taxon>
        <taxon>Chromadorea</taxon>
        <taxon>Rhabditida</taxon>
        <taxon>Rhabditina</taxon>
        <taxon>Rhabditomorpha</taxon>
        <taxon>Strongyloidea</taxon>
        <taxon>Heligmosomidae</taxon>
        <taxon>Heligmosomoides</taxon>
    </lineage>
</organism>
<sequence length="147" mass="16361">MPGTVFGNLLDRDTDGQGHEWTPFMQRALSEDVGAKVRKRTTLGWRGKREALWTRRCSLRSHVIFHSAEELNEELDENRVARHLSNALTCTWSMRMTTSSRAHPLGPESVTTPQTGIRVLVASSHPAKDNIASNKATSYTKKCAGAD</sequence>
<reference evidence="1 2" key="1">
    <citation type="submission" date="2018-11" db="EMBL/GenBank/DDBJ databases">
        <authorList>
            <consortium name="Pathogen Informatics"/>
        </authorList>
    </citation>
    <scope>NUCLEOTIDE SEQUENCE [LARGE SCALE GENOMIC DNA]</scope>
</reference>
<evidence type="ECO:0000313" key="2">
    <source>
        <dbReference type="Proteomes" id="UP000050761"/>
    </source>
</evidence>
<evidence type="ECO:0000313" key="3">
    <source>
        <dbReference type="WBParaSite" id="HPBE_0001548901-mRNA-1"/>
    </source>
</evidence>
<dbReference type="WBParaSite" id="HPBE_0001548901-mRNA-1">
    <property type="protein sequence ID" value="HPBE_0001548901-mRNA-1"/>
    <property type="gene ID" value="HPBE_0001548901"/>
</dbReference>
<dbReference type="EMBL" id="UZAH01028882">
    <property type="protein sequence ID" value="VDP02937.1"/>
    <property type="molecule type" value="Genomic_DNA"/>
</dbReference>
<accession>A0A3P7ZM88</accession>
<dbReference type="AlphaFoldDB" id="A0A183G2G7"/>
<name>A0A183G2G7_HELPZ</name>
<accession>A0A183G2G7</accession>
<reference evidence="3" key="2">
    <citation type="submission" date="2019-09" db="UniProtKB">
        <authorList>
            <consortium name="WormBaseParasite"/>
        </authorList>
    </citation>
    <scope>IDENTIFICATION</scope>
</reference>
<keyword evidence="2" id="KW-1185">Reference proteome</keyword>
<proteinExistence type="predicted"/>
<gene>
    <name evidence="1" type="ORF">HPBE_LOCUS15488</name>
</gene>